<dbReference type="RefSeq" id="WP_100712519.1">
    <property type="nucleotide sequence ID" value="NZ_NPDY01000001.1"/>
</dbReference>
<dbReference type="AlphaFoldDB" id="A0A2M9ZSJ2"/>
<dbReference type="GO" id="GO:0007155">
    <property type="term" value="P:cell adhesion"/>
    <property type="evidence" value="ECO:0007669"/>
    <property type="project" value="InterPro"/>
</dbReference>
<evidence type="ECO:0000256" key="5">
    <source>
        <dbReference type="ARBA" id="ARBA00023143"/>
    </source>
</evidence>
<dbReference type="InterPro" id="IPR010809">
    <property type="entry name" value="FliD_C"/>
</dbReference>
<evidence type="ECO:0000256" key="2">
    <source>
        <dbReference type="ARBA" id="ARBA00009764"/>
    </source>
</evidence>
<dbReference type="GO" id="GO:0055040">
    <property type="term" value="C:periplasmic flagellum"/>
    <property type="evidence" value="ECO:0007669"/>
    <property type="project" value="UniProtKB-SubCell"/>
</dbReference>
<sequence>MPAFSIPGLSSGQDTNQIVKKLVELEAKPIRRLERQNTYNNAQVKAWNQLKTLTTDLQNKTRELISFTAPFATKSIVSEPEGVVTGDAARSAVGGKRKIDIKELATFHQVSGSPIDSERKIHSGSFKIISGENEKEIEFNGGTIQDLAQTIRTAAAGLVQSTIVKVDQDKYVLSLIASQSGKENKLKFNDPNGVLKAAYLVGGMLPEEPPKVFGIRWEASQTTSFQADKYGIDKSARPVFIPADPEKKEPAKVKIGAKQAFQFTIDTKEAKKGARLEATLSEPLEENDTIQLGIVYEEDEQDKIFLEKAYHKDGKLRVALKSSLDDKKIHRIIVVNSTEKERELSQIRYVIPAEFMGAKPAQTIVEAKDALFTVDGIEVHRPKNEGLTDVLDGVQLNLHKKSEGPVTVDISVDSEKGIQMIKEFIEAYNNVIKYSSEATSVEKSSEISDSKNEDPDITRSYWEGKSKSGLLSGENSVVRLIAGMKTTVSSSYPALTNSEIRMLADIGISTGPVGSKWTDIKEGFLVLDEKKLMQRLAENPDAVRHLFAQDTNSDARMDTGVGVNLIDHLKPYTQFSGGLVTGKIKLLEEQVAENNKKIKNFEAHLGSYEKKLKDKFLYMEQGVGRNKAVGNYLNNNLMKGQGGDDGK</sequence>
<accession>A0A2M9ZSJ2</accession>
<evidence type="ECO:0000256" key="6">
    <source>
        <dbReference type="RuleBase" id="RU362066"/>
    </source>
</evidence>
<evidence type="ECO:0000256" key="1">
    <source>
        <dbReference type="ARBA" id="ARBA00004365"/>
    </source>
</evidence>
<keyword evidence="6" id="KW-0574">Periplasm</keyword>
<dbReference type="EMBL" id="NPDY01000001">
    <property type="protein sequence ID" value="PJZ71535.1"/>
    <property type="molecule type" value="Genomic_DNA"/>
</dbReference>
<dbReference type="PANTHER" id="PTHR30288">
    <property type="entry name" value="FLAGELLAR CAP/ASSEMBLY PROTEIN FLID"/>
    <property type="match status" value="1"/>
</dbReference>
<evidence type="ECO:0000313" key="11">
    <source>
        <dbReference type="Proteomes" id="UP000231962"/>
    </source>
</evidence>
<comment type="subunit">
    <text evidence="3 6">Homopentamer.</text>
</comment>
<dbReference type="Pfam" id="PF02465">
    <property type="entry name" value="FliD_N"/>
    <property type="match status" value="1"/>
</dbReference>
<dbReference type="InterPro" id="IPR040026">
    <property type="entry name" value="FliD"/>
</dbReference>
<feature type="domain" description="Flagellar hook-associated protein 2 N-terminal" evidence="7">
    <location>
        <begin position="11"/>
        <end position="106"/>
    </location>
</feature>
<gene>
    <name evidence="9" type="ORF">CH360_03350</name>
    <name evidence="10" type="ORF">CH373_03355</name>
</gene>
<dbReference type="GO" id="GO:0009421">
    <property type="term" value="C:bacterial-type flagellum filament cap"/>
    <property type="evidence" value="ECO:0007669"/>
    <property type="project" value="InterPro"/>
</dbReference>
<organism evidence="10 12">
    <name type="scientific">Leptospira perolatii</name>
    <dbReference type="NCBI Taxonomy" id="2023191"/>
    <lineage>
        <taxon>Bacteria</taxon>
        <taxon>Pseudomonadati</taxon>
        <taxon>Spirochaetota</taxon>
        <taxon>Spirochaetia</taxon>
        <taxon>Leptospirales</taxon>
        <taxon>Leptospiraceae</taxon>
        <taxon>Leptospira</taxon>
    </lineage>
</organism>
<dbReference type="GO" id="GO:0071973">
    <property type="term" value="P:bacterial-type flagellum-dependent cell motility"/>
    <property type="evidence" value="ECO:0007669"/>
    <property type="project" value="TreeGrafter"/>
</dbReference>
<dbReference type="EMBL" id="NPDZ01000001">
    <property type="protein sequence ID" value="PJZ75067.1"/>
    <property type="molecule type" value="Genomic_DNA"/>
</dbReference>
<evidence type="ECO:0000259" key="8">
    <source>
        <dbReference type="Pfam" id="PF07195"/>
    </source>
</evidence>
<keyword evidence="11" id="KW-1185">Reference proteome</keyword>
<evidence type="ECO:0000313" key="12">
    <source>
        <dbReference type="Proteomes" id="UP000231990"/>
    </source>
</evidence>
<dbReference type="PANTHER" id="PTHR30288:SF0">
    <property type="entry name" value="FLAGELLAR HOOK-ASSOCIATED PROTEIN 2"/>
    <property type="match status" value="1"/>
</dbReference>
<dbReference type="Proteomes" id="UP000231962">
    <property type="component" value="Unassembled WGS sequence"/>
</dbReference>
<evidence type="ECO:0000256" key="4">
    <source>
        <dbReference type="ARBA" id="ARBA00023054"/>
    </source>
</evidence>
<name>A0A2M9ZSJ2_9LEPT</name>
<evidence type="ECO:0000259" key="7">
    <source>
        <dbReference type="Pfam" id="PF02465"/>
    </source>
</evidence>
<dbReference type="GO" id="GO:0009424">
    <property type="term" value="C:bacterial-type flagellum hook"/>
    <property type="evidence" value="ECO:0007669"/>
    <property type="project" value="UniProtKB-UniRule"/>
</dbReference>
<evidence type="ECO:0000313" key="10">
    <source>
        <dbReference type="EMBL" id="PJZ75067.1"/>
    </source>
</evidence>
<keyword evidence="10" id="KW-0282">Flagellum</keyword>
<evidence type="ECO:0000313" key="9">
    <source>
        <dbReference type="EMBL" id="PJZ71535.1"/>
    </source>
</evidence>
<reference evidence="11 12" key="1">
    <citation type="submission" date="2017-07" db="EMBL/GenBank/DDBJ databases">
        <title>Leptospira spp. isolated from tropical soils.</title>
        <authorList>
            <person name="Thibeaux R."/>
            <person name="Iraola G."/>
            <person name="Ferres I."/>
            <person name="Bierque E."/>
            <person name="Girault D."/>
            <person name="Soupe-Gilbert M.-E."/>
            <person name="Picardeau M."/>
            <person name="Goarant C."/>
        </authorList>
    </citation>
    <scope>NUCLEOTIDE SEQUENCE [LARGE SCALE GENOMIC DNA]</scope>
    <source>
        <strain evidence="10 12">FH1-B-B1</strain>
        <strain evidence="9 11">FH1-B-C1</strain>
    </source>
</reference>
<comment type="subcellular location">
    <subcellularLocation>
        <location evidence="1">Bacterial flagellum</location>
    </subcellularLocation>
    <subcellularLocation>
        <location evidence="6">Periplasm</location>
    </subcellularLocation>
    <subcellularLocation>
        <location evidence="6">Periplasmic flagellum</location>
    </subcellularLocation>
</comment>
<keyword evidence="10" id="KW-0969">Cilium</keyword>
<dbReference type="Pfam" id="PF07195">
    <property type="entry name" value="FliD_C"/>
    <property type="match status" value="1"/>
</dbReference>
<keyword evidence="10" id="KW-0966">Cell projection</keyword>
<keyword evidence="4" id="KW-0175">Coiled coil</keyword>
<dbReference type="OrthoDB" id="9810816at2"/>
<evidence type="ECO:0000256" key="3">
    <source>
        <dbReference type="ARBA" id="ARBA00011255"/>
    </source>
</evidence>
<dbReference type="Proteomes" id="UP000231990">
    <property type="component" value="Unassembled WGS sequence"/>
</dbReference>
<comment type="function">
    <text evidence="6">Required for morphogenesis and for the elongation of the flagellar filament by facilitating polymerization of the flagellin monomers at the tip of growing filament. Forms a capping structure, which prevents flagellin subunits (transported through the central channel of the flagellum) from leaking out without polymerization at the distal end.</text>
</comment>
<comment type="similarity">
    <text evidence="2 6">Belongs to the FliD family.</text>
</comment>
<protein>
    <recommendedName>
        <fullName evidence="6">Flagellar hook-associated protein 2</fullName>
        <shortName evidence="6">HAP2</shortName>
    </recommendedName>
    <alternativeName>
        <fullName evidence="6">Flagellar cap protein</fullName>
    </alternativeName>
</protein>
<proteinExistence type="inferred from homology"/>
<comment type="caution">
    <text evidence="10">The sequence shown here is derived from an EMBL/GenBank/DDBJ whole genome shotgun (WGS) entry which is preliminary data.</text>
</comment>
<dbReference type="InterPro" id="IPR003481">
    <property type="entry name" value="FliD_N"/>
</dbReference>
<feature type="domain" description="Flagellar hook-associated protein 2 C-terminal" evidence="8">
    <location>
        <begin position="367"/>
        <end position="627"/>
    </location>
</feature>
<keyword evidence="5 6" id="KW-0975">Bacterial flagellum</keyword>